<dbReference type="InterPro" id="IPR045851">
    <property type="entry name" value="AMP-bd_C_sf"/>
</dbReference>
<evidence type="ECO:0000259" key="5">
    <source>
        <dbReference type="PROSITE" id="PS50075"/>
    </source>
</evidence>
<dbReference type="Gene3D" id="3.30.559.10">
    <property type="entry name" value="Chloramphenicol acetyltransferase-like domain"/>
    <property type="match status" value="2"/>
</dbReference>
<dbReference type="InterPro" id="IPR006162">
    <property type="entry name" value="Ppantetheine_attach_site"/>
</dbReference>
<evidence type="ECO:0000256" key="1">
    <source>
        <dbReference type="ARBA" id="ARBA00022450"/>
    </source>
</evidence>
<dbReference type="InterPro" id="IPR001242">
    <property type="entry name" value="Condensation_dom"/>
</dbReference>
<dbReference type="Gene3D" id="3.30.300.30">
    <property type="match status" value="1"/>
</dbReference>
<dbReference type="PANTHER" id="PTHR45527:SF11">
    <property type="entry name" value="NONRIBOSOMAL PEPTIDE SYNTHETASE 5"/>
    <property type="match status" value="1"/>
</dbReference>
<dbReference type="InterPro" id="IPR020845">
    <property type="entry name" value="AMP-binding_CS"/>
</dbReference>
<dbReference type="PROSITE" id="PS00012">
    <property type="entry name" value="PHOSPHOPANTETHEINE"/>
    <property type="match status" value="1"/>
</dbReference>
<accession>A0A2T3A673</accession>
<feature type="domain" description="Carrier" evidence="5">
    <location>
        <begin position="9"/>
        <end position="86"/>
    </location>
</feature>
<dbReference type="InParanoid" id="A0A2T3A673"/>
<dbReference type="PANTHER" id="PTHR45527">
    <property type="entry name" value="NONRIBOSOMAL PEPTIDE SYNTHETASE"/>
    <property type="match status" value="1"/>
</dbReference>
<keyword evidence="3" id="KW-0436">Ligase</keyword>
<evidence type="ECO:0000256" key="3">
    <source>
        <dbReference type="ARBA" id="ARBA00022598"/>
    </source>
</evidence>
<dbReference type="Pfam" id="PF00668">
    <property type="entry name" value="Condensation"/>
    <property type="match status" value="2"/>
</dbReference>
<dbReference type="GO" id="GO:0016874">
    <property type="term" value="F:ligase activity"/>
    <property type="evidence" value="ECO:0007669"/>
    <property type="project" value="UniProtKB-KW"/>
</dbReference>
<dbReference type="GO" id="GO:0043041">
    <property type="term" value="P:amino acid activation for nonribosomal peptide biosynthetic process"/>
    <property type="evidence" value="ECO:0007669"/>
    <property type="project" value="TreeGrafter"/>
</dbReference>
<dbReference type="Gene3D" id="3.40.50.12780">
    <property type="entry name" value="N-terminal domain of ligase-like"/>
    <property type="match status" value="1"/>
</dbReference>
<dbReference type="OrthoDB" id="416786at2759"/>
<dbReference type="Gene3D" id="3.30.559.30">
    <property type="entry name" value="Nonribosomal peptide synthetase, condensation domain"/>
    <property type="match status" value="2"/>
</dbReference>
<proteinExistence type="inferred from homology"/>
<dbReference type="CDD" id="cd19537">
    <property type="entry name" value="C_NRPS-like"/>
    <property type="match status" value="1"/>
</dbReference>
<dbReference type="SUPFAM" id="SSF47336">
    <property type="entry name" value="ACP-like"/>
    <property type="match status" value="2"/>
</dbReference>
<dbReference type="Pfam" id="PF00501">
    <property type="entry name" value="AMP-binding"/>
    <property type="match status" value="1"/>
</dbReference>
<dbReference type="Pfam" id="PF00550">
    <property type="entry name" value="PP-binding"/>
    <property type="match status" value="1"/>
</dbReference>
<comment type="similarity">
    <text evidence="4">Belongs to the NRP synthetase family.</text>
</comment>
<dbReference type="STRING" id="2025994.A0A2T3A673"/>
<evidence type="ECO:0000313" key="6">
    <source>
        <dbReference type="EMBL" id="PSR83623.1"/>
    </source>
</evidence>
<dbReference type="InterPro" id="IPR009081">
    <property type="entry name" value="PP-bd_ACP"/>
</dbReference>
<evidence type="ECO:0000256" key="2">
    <source>
        <dbReference type="ARBA" id="ARBA00022553"/>
    </source>
</evidence>
<evidence type="ECO:0000256" key="4">
    <source>
        <dbReference type="ARBA" id="ARBA00029454"/>
    </source>
</evidence>
<feature type="domain" description="Carrier" evidence="5">
    <location>
        <begin position="1123"/>
        <end position="1201"/>
    </location>
</feature>
<protein>
    <recommendedName>
        <fullName evidence="5">Carrier domain-containing protein</fullName>
    </recommendedName>
</protein>
<dbReference type="GO" id="GO:0031177">
    <property type="term" value="F:phosphopantetheine binding"/>
    <property type="evidence" value="ECO:0007669"/>
    <property type="project" value="TreeGrafter"/>
</dbReference>
<keyword evidence="7" id="KW-1185">Reference proteome</keyword>
<dbReference type="InterPro" id="IPR000873">
    <property type="entry name" value="AMP-dep_synth/lig_dom"/>
</dbReference>
<reference evidence="6 7" key="1">
    <citation type="journal article" date="2018" name="Mycol. Prog.">
        <title>Coniella lustricola, a new species from submerged detritus.</title>
        <authorList>
            <person name="Raudabaugh D.B."/>
            <person name="Iturriaga T."/>
            <person name="Carver A."/>
            <person name="Mondo S."/>
            <person name="Pangilinan J."/>
            <person name="Lipzen A."/>
            <person name="He G."/>
            <person name="Amirebrahimi M."/>
            <person name="Grigoriev I.V."/>
            <person name="Miller A.N."/>
        </authorList>
    </citation>
    <scope>NUCLEOTIDE SEQUENCE [LARGE SCALE GENOMIC DNA]</scope>
    <source>
        <strain evidence="6 7">B22-T-1</strain>
    </source>
</reference>
<organism evidence="6 7">
    <name type="scientific">Coniella lustricola</name>
    <dbReference type="NCBI Taxonomy" id="2025994"/>
    <lineage>
        <taxon>Eukaryota</taxon>
        <taxon>Fungi</taxon>
        <taxon>Dikarya</taxon>
        <taxon>Ascomycota</taxon>
        <taxon>Pezizomycotina</taxon>
        <taxon>Sordariomycetes</taxon>
        <taxon>Sordariomycetidae</taxon>
        <taxon>Diaporthales</taxon>
        <taxon>Schizoparmaceae</taxon>
        <taxon>Coniella</taxon>
    </lineage>
</organism>
<dbReference type="InterPro" id="IPR042099">
    <property type="entry name" value="ANL_N_sf"/>
</dbReference>
<dbReference type="Proteomes" id="UP000241462">
    <property type="component" value="Unassembled WGS sequence"/>
</dbReference>
<dbReference type="PROSITE" id="PS50075">
    <property type="entry name" value="CARRIER"/>
    <property type="match status" value="2"/>
</dbReference>
<dbReference type="SUPFAM" id="SSF52777">
    <property type="entry name" value="CoA-dependent acyltransferases"/>
    <property type="match status" value="4"/>
</dbReference>
<gene>
    <name evidence="6" type="ORF">BD289DRAFT_369743</name>
</gene>
<evidence type="ECO:0000313" key="7">
    <source>
        <dbReference type="Proteomes" id="UP000241462"/>
    </source>
</evidence>
<dbReference type="Gene3D" id="1.10.1200.10">
    <property type="entry name" value="ACP-like"/>
    <property type="match status" value="2"/>
</dbReference>
<dbReference type="GO" id="GO:0005737">
    <property type="term" value="C:cytoplasm"/>
    <property type="evidence" value="ECO:0007669"/>
    <property type="project" value="TreeGrafter"/>
</dbReference>
<dbReference type="InterPro" id="IPR023213">
    <property type="entry name" value="CAT-like_dom_sf"/>
</dbReference>
<dbReference type="EMBL" id="KZ678457">
    <property type="protein sequence ID" value="PSR83623.1"/>
    <property type="molecule type" value="Genomic_DNA"/>
</dbReference>
<dbReference type="GO" id="GO:0044550">
    <property type="term" value="P:secondary metabolite biosynthetic process"/>
    <property type="evidence" value="ECO:0007669"/>
    <property type="project" value="TreeGrafter"/>
</dbReference>
<sequence>MESSRNSDKTTRSVIVRALSTVLGLRVDEIYKFARDSTFVKLGGDSVAAVLFSAQCRKDGGISIPASVLLRAPSLHEAIINAESHAQPAPVPLPSSKSHVETLTAATATDSCFSAPSSSSSTASYSSFSSSVLPHSPHYDTTATTPDLEWSSLTPYSNDQKRNILTIYKTYITGEWDSSLISSVWTDTILAEPIFRDVITDLNIAPHFLLPQATIHVETEDALQRETQHAFLINGPLSHLSVIQSALTSPPSVTVVWRVHHSFMDGFSARILHDKVNRNLLKRGQGQTQHITGPGPSFKDTVLALARLRQEKQKATRRFWDLQRERFPLAIGKLDLNPQRGAWTEQVSDILPLEPSQRCITIPVPEADLAAARARSGYTSTVYFAAAWALTVGKFMDTNQVYFGMALSGRDLSIPGAFNVVGPLINVLPLFVQLPEVKNGSAHQETGLMAFLASIQQGILQLMDVQHSDTTDGFDRNFDSVMATQFEECEGNEGNAPPLAIDPNRPDMQSGIPLNLIIQGQSQLQVFYSTATYTAEDMRNVWSIFQNALKCVLHDDDKRLLTASTIQQRLIPQHLKQRIRQWSNCESLEALDQSKGDDLVTLFESVVARQPGTTAITYGQRQQQDSSITYDDFDQAAAIVARALSWIEPNEAVCVFASRSINWLVAVFGVLKAGGVYAPLDPSAPASVRHTNFSQSGARAILFPSSTSISGDTTPSNCLTIAVDDLLKKQEMEQLRGGHKGHSPSLLYQEPPRRRRVARPDDLAYICFTSGSTGRPKAVQCTHKGLVAFQKDYVVRLSAKKGTIVAQVMSPVFDGSIHEIFSALTYGATLRLPSADEAPFAHLQDCDSAILTPSIANVLDAEQYPRLRNVYLVGQVVSQSVTDAWAKSRCLYNMYGPTEATCGATIKQLFPNKPVSLGQANPSSRVYILDRNQQLLPPGAVGELYLAGIQVSNGYIKLPLENAKRFFPDTILPDAGQRMYKTGDYGYRDSITGEIHFIGRKDRQIKLRGFRLDLDDLEVRIAKAIPNCRGAAVFRREDYLVVAYQKLSSSSDSQALFNPARDESETRTLISHALPPYAMPRRILALPKLPLTGAGKLDYKELEKIHDNYSDSLVELQTQQHNTLTTETESMIIQIVRDLMGFDTSMTVNRNSDLTELGGHSIVQLRLASRISSLIQRKFTIKEVIDSPLISSLAVLVDEAVSEAKHVPEAEPGRAVEPLGDNMASPIESVWFSRYQQDLGTSSFNVAHVSELNDDFDQHSALVAAWTKVLARHSILRCRFRPSTTRHEGVERFYAADPPKALYLESFDLRAAINTEFSLETEHPIRVLVSKTHMLVCVSHIICDYSTLERLFEEFAAAYHHDEAAEASLLVSQRRYQDSSSPWWNVDIDQSTSNFWLAYLSGMQLHTLAPYMKEPRTSHQGESQMFQLSNNTMHNLERISKSLHLTMHQIALAAVSLVLQAESTDKQDLVLGSPYLGRQEEDMNTIGLFLQPLPIRVVRQSITGVPLEDSQVADFLAAVRDSSRSALGHGIGWTALLNLFSTSNEEADARSAANHPLFDAMVTFHERRGGTISGNSSSFLARGAIIPGTEPLVTWAEGAKFGIMFEFSAISSTAITLRVEYDNSVFTAAEVLIMAERIDAGFEYLCESVTSSSGTVRDVEKRLLLDSAVHGSNRMKRVEFGVRLASVR</sequence>
<dbReference type="SUPFAM" id="SSF56801">
    <property type="entry name" value="Acetyl-CoA synthetase-like"/>
    <property type="match status" value="1"/>
</dbReference>
<name>A0A2T3A673_9PEZI</name>
<keyword evidence="1" id="KW-0596">Phosphopantetheine</keyword>
<dbReference type="PROSITE" id="PS00455">
    <property type="entry name" value="AMP_BINDING"/>
    <property type="match status" value="1"/>
</dbReference>
<dbReference type="InterPro" id="IPR036736">
    <property type="entry name" value="ACP-like_sf"/>
</dbReference>
<keyword evidence="2" id="KW-0597">Phosphoprotein</keyword>